<name>A0A0A0I0R7_CLONO</name>
<comment type="caution">
    <text evidence="2">The sequence shown here is derived from an EMBL/GenBank/DDBJ whole genome shotgun (WGS) entry which is preliminary data.</text>
</comment>
<feature type="transmembrane region" description="Helical" evidence="1">
    <location>
        <begin position="12"/>
        <end position="33"/>
    </location>
</feature>
<evidence type="ECO:0000313" key="3">
    <source>
        <dbReference type="Proteomes" id="UP000030012"/>
    </source>
</evidence>
<dbReference type="Proteomes" id="UP000030012">
    <property type="component" value="Unassembled WGS sequence"/>
</dbReference>
<protein>
    <submittedName>
        <fullName evidence="2">Uncharacterized protein</fullName>
    </submittedName>
</protein>
<keyword evidence="1" id="KW-0472">Membrane</keyword>
<evidence type="ECO:0000313" key="2">
    <source>
        <dbReference type="EMBL" id="KGM94223.1"/>
    </source>
</evidence>
<evidence type="ECO:0000256" key="1">
    <source>
        <dbReference type="SAM" id="Phobius"/>
    </source>
</evidence>
<feature type="transmembrane region" description="Helical" evidence="1">
    <location>
        <begin position="286"/>
        <end position="309"/>
    </location>
</feature>
<feature type="transmembrane region" description="Helical" evidence="1">
    <location>
        <begin position="329"/>
        <end position="347"/>
    </location>
</feature>
<feature type="transmembrane region" description="Helical" evidence="1">
    <location>
        <begin position="385"/>
        <end position="406"/>
    </location>
</feature>
<feature type="transmembrane region" description="Helical" evidence="1">
    <location>
        <begin position="242"/>
        <end position="265"/>
    </location>
</feature>
<keyword evidence="1" id="KW-1133">Transmembrane helix</keyword>
<dbReference type="AlphaFoldDB" id="A0A0A0I0R7"/>
<gene>
    <name evidence="2" type="ORF">Z968_12085</name>
</gene>
<proteinExistence type="predicted"/>
<accession>A0A0A0I0R7</accession>
<dbReference type="EMBL" id="JENJ01000083">
    <property type="protein sequence ID" value="KGM94223.1"/>
    <property type="molecule type" value="Genomic_DNA"/>
</dbReference>
<dbReference type="OrthoDB" id="2060782at2"/>
<sequence>MDIKINEFKKVITSPVIIFLFVIFNLFNIFIICEHLDMRDDFKVTNDIVKKFGYKIDDNMIKNFKPYYDDQIKKMNEITYKTTGKKYKNGLELASNLKEENHLYSEKDIKFFNKVCTEEYYYESMKSIDSVYKTMNVMDMAEGNIRSYNLKGEAAETVRGEYRELNKRFKNLVENKEYKNIFCIGKHSLLFHKLFKNFIYEIMILSVLIMGYLENYEFENGTQLLIYSTKRGRNLVLDKLQVALFINLIIVTTIIGIGLLAYFFTFDYSGIWNVPISSYFNRENHFTSICWWNLSFIQYLICSIGIIYVSNLVFNGIVFSISMFIKNSYLVFVTFAICFGVCIIGVLDIPLDSNAIFVLNFNPFILVMNVEVWLMEAGVFFTFKYYELITIGVWGSILILLSAISVNRFKRVSIN</sequence>
<reference evidence="2 3" key="1">
    <citation type="submission" date="2014-01" db="EMBL/GenBank/DDBJ databases">
        <title>Plasmidome dynamics in the species complex Clostridium novyi sensu lato converts strains of independent lineages into distinctly different pathogens.</title>
        <authorList>
            <person name="Skarin H."/>
            <person name="Segerman B."/>
        </authorList>
    </citation>
    <scope>NUCLEOTIDE SEQUENCE [LARGE SCALE GENOMIC DNA]</scope>
    <source>
        <strain evidence="2 3">4552</strain>
    </source>
</reference>
<organism evidence="2 3">
    <name type="scientific">Clostridium novyi A str. 4552</name>
    <dbReference type="NCBI Taxonomy" id="1444289"/>
    <lineage>
        <taxon>Bacteria</taxon>
        <taxon>Bacillati</taxon>
        <taxon>Bacillota</taxon>
        <taxon>Clostridia</taxon>
        <taxon>Eubacteriales</taxon>
        <taxon>Clostridiaceae</taxon>
        <taxon>Clostridium</taxon>
    </lineage>
</organism>
<dbReference type="RefSeq" id="WP_039256247.1">
    <property type="nucleotide sequence ID" value="NZ_JENJ01000083.1"/>
</dbReference>
<keyword evidence="1" id="KW-0812">Transmembrane</keyword>